<comment type="caution">
    <text evidence="1">The sequence shown here is derived from an EMBL/GenBank/DDBJ whole genome shotgun (WGS) entry which is preliminary data.</text>
</comment>
<dbReference type="EMBL" id="AWVF01000031">
    <property type="protein sequence ID" value="ERJ97243.1"/>
    <property type="molecule type" value="Genomic_DNA"/>
</dbReference>
<gene>
    <name evidence="1" type="ORF">RUMCAL_00315</name>
</gene>
<sequence length="196" mass="23026">MNLIKFNVGSFYEAVWYDRYYHTYKRMYEAISKSTCTITFKDVESQDIITYKLRKDYDSFRNAEIAYPYGADSDSPIIYATHKISLTFFMDNKVALKTYKAYDLNGENSCFVHTGSNSFVFHCSDCLNQLNDQYILITNVESYLDASTFLMFMENGYIDIWYGYSLEAFIWIKQNGLPVSIKSEIEYLESNHLRSK</sequence>
<evidence type="ECO:0000313" key="2">
    <source>
        <dbReference type="Proteomes" id="UP000016662"/>
    </source>
</evidence>
<proteinExistence type="predicted"/>
<dbReference type="AlphaFoldDB" id="U2MD53"/>
<dbReference type="HOGENOM" id="CLU_1389334_0_0_9"/>
<organism evidence="1 2">
    <name type="scientific">Ruminococcus callidus ATCC 27760</name>
    <dbReference type="NCBI Taxonomy" id="411473"/>
    <lineage>
        <taxon>Bacteria</taxon>
        <taxon>Bacillati</taxon>
        <taxon>Bacillota</taxon>
        <taxon>Clostridia</taxon>
        <taxon>Eubacteriales</taxon>
        <taxon>Oscillospiraceae</taxon>
        <taxon>Ruminococcus</taxon>
    </lineage>
</organism>
<keyword evidence="2" id="KW-1185">Reference proteome</keyword>
<name>U2MD53_9FIRM</name>
<reference evidence="1 2" key="1">
    <citation type="submission" date="2013-07" db="EMBL/GenBank/DDBJ databases">
        <authorList>
            <person name="Weinstock G."/>
            <person name="Sodergren E."/>
            <person name="Wylie T."/>
            <person name="Fulton L."/>
            <person name="Fulton R."/>
            <person name="Fronick C."/>
            <person name="O'Laughlin M."/>
            <person name="Godfrey J."/>
            <person name="Miner T."/>
            <person name="Herter B."/>
            <person name="Appelbaum E."/>
            <person name="Cordes M."/>
            <person name="Lek S."/>
            <person name="Wollam A."/>
            <person name="Pepin K.H."/>
            <person name="Palsikar V.B."/>
            <person name="Mitreva M."/>
            <person name="Wilson R.K."/>
        </authorList>
    </citation>
    <scope>NUCLEOTIDE SEQUENCE [LARGE SCALE GENOMIC DNA]</scope>
    <source>
        <strain evidence="1 2">ATCC 27760</strain>
    </source>
</reference>
<dbReference type="RefSeq" id="WP_021681920.1">
    <property type="nucleotide sequence ID" value="NZ_KI260389.1"/>
</dbReference>
<accession>U2MD53</accession>
<evidence type="ECO:0000313" key="1">
    <source>
        <dbReference type="EMBL" id="ERJ97243.1"/>
    </source>
</evidence>
<protein>
    <submittedName>
        <fullName evidence="1">Uncharacterized protein</fullName>
    </submittedName>
</protein>
<dbReference type="STRING" id="411473.RUMCAL_00315"/>
<dbReference type="Proteomes" id="UP000016662">
    <property type="component" value="Unassembled WGS sequence"/>
</dbReference>